<name>A0A2T0XK21_9BURK</name>
<sequence>MIKSTIDSLVERGVLLNVVADELMVTAYVVIAPTDLSYVETLVPSRVFESGAQVHVGNVTDAGDHSDQVVQILENMDLGDVAVYLCESTVAYGQALAVLGVSENPVQH</sequence>
<comment type="caution">
    <text evidence="1">The sequence shown here is derived from an EMBL/GenBank/DDBJ whole genome shotgun (WGS) entry which is preliminary data.</text>
</comment>
<accession>A0A2T0XK21</accession>
<dbReference type="EMBL" id="PVTV01000011">
    <property type="protein sequence ID" value="PRY99247.1"/>
    <property type="molecule type" value="Genomic_DNA"/>
</dbReference>
<dbReference type="Proteomes" id="UP000238308">
    <property type="component" value="Unassembled WGS sequence"/>
</dbReference>
<reference evidence="1 2" key="1">
    <citation type="submission" date="2018-03" db="EMBL/GenBank/DDBJ databases">
        <title>Genomic Encyclopedia of Type Strains, Phase III (KMG-III): the genomes of soil and plant-associated and newly described type strains.</title>
        <authorList>
            <person name="Whitman W."/>
        </authorList>
    </citation>
    <scope>NUCLEOTIDE SEQUENCE [LARGE SCALE GENOMIC DNA]</scope>
    <source>
        <strain evidence="1 2">MWH-P2sevCIIIb</strain>
    </source>
</reference>
<dbReference type="AlphaFoldDB" id="A0A2T0XK21"/>
<evidence type="ECO:0000313" key="2">
    <source>
        <dbReference type="Proteomes" id="UP000238308"/>
    </source>
</evidence>
<dbReference type="RefSeq" id="WP_106226571.1">
    <property type="nucleotide sequence ID" value="NZ_PVTV01000011.1"/>
</dbReference>
<gene>
    <name evidence="1" type="ORF">BCM14_0690</name>
</gene>
<evidence type="ECO:0000313" key="1">
    <source>
        <dbReference type="EMBL" id="PRY99247.1"/>
    </source>
</evidence>
<organism evidence="1 2">
    <name type="scientific">Jezberella montanilacus</name>
    <dbReference type="NCBI Taxonomy" id="323426"/>
    <lineage>
        <taxon>Bacteria</taxon>
        <taxon>Pseudomonadati</taxon>
        <taxon>Pseudomonadota</taxon>
        <taxon>Betaproteobacteria</taxon>
        <taxon>Burkholderiales</taxon>
        <taxon>Alcaligenaceae</taxon>
        <taxon>Jezberella</taxon>
    </lineage>
</organism>
<proteinExistence type="predicted"/>
<dbReference type="OrthoDB" id="8665290at2"/>
<keyword evidence="2" id="KW-1185">Reference proteome</keyword>
<protein>
    <submittedName>
        <fullName evidence="1">Uncharacterized protein</fullName>
    </submittedName>
</protein>